<evidence type="ECO:0000313" key="1">
    <source>
        <dbReference type="EMBL" id="GAA3573729.1"/>
    </source>
</evidence>
<gene>
    <name evidence="1" type="ORF">GCM10022197_33260</name>
</gene>
<dbReference type="RefSeq" id="WP_204910052.1">
    <property type="nucleotide sequence ID" value="NZ_BAAAYR010000004.1"/>
</dbReference>
<dbReference type="EMBL" id="BAAAYR010000004">
    <property type="protein sequence ID" value="GAA3573729.1"/>
    <property type="molecule type" value="Genomic_DNA"/>
</dbReference>
<reference evidence="2" key="1">
    <citation type="journal article" date="2019" name="Int. J. Syst. Evol. Microbiol.">
        <title>The Global Catalogue of Microorganisms (GCM) 10K type strain sequencing project: providing services to taxonomists for standard genome sequencing and annotation.</title>
        <authorList>
            <consortium name="The Broad Institute Genomics Platform"/>
            <consortium name="The Broad Institute Genome Sequencing Center for Infectious Disease"/>
            <person name="Wu L."/>
            <person name="Ma J."/>
        </authorList>
    </citation>
    <scope>NUCLEOTIDE SEQUENCE [LARGE SCALE GENOMIC DNA]</scope>
    <source>
        <strain evidence="2">JCM 16540</strain>
    </source>
</reference>
<dbReference type="Proteomes" id="UP001500767">
    <property type="component" value="Unassembled WGS sequence"/>
</dbReference>
<name>A0ABP6XYL1_9ACTN</name>
<proteinExistence type="predicted"/>
<organism evidence="1 2">
    <name type="scientific">Microlunatus spumicola</name>
    <dbReference type="NCBI Taxonomy" id="81499"/>
    <lineage>
        <taxon>Bacteria</taxon>
        <taxon>Bacillati</taxon>
        <taxon>Actinomycetota</taxon>
        <taxon>Actinomycetes</taxon>
        <taxon>Propionibacteriales</taxon>
        <taxon>Propionibacteriaceae</taxon>
        <taxon>Microlunatus</taxon>
    </lineage>
</organism>
<accession>A0ABP6XYL1</accession>
<protein>
    <submittedName>
        <fullName evidence="1">Uncharacterized protein</fullName>
    </submittedName>
</protein>
<keyword evidence="2" id="KW-1185">Reference proteome</keyword>
<evidence type="ECO:0000313" key="2">
    <source>
        <dbReference type="Proteomes" id="UP001500767"/>
    </source>
</evidence>
<sequence length="365" mass="38393">MTTQLLVTSTPSEDLLAQAATAAGLLGPSTDRIHVGPDDDPASVAAALGSEVELVVGTRTLAAGRNLSRRFGDAPVTLLASGAAAYGPTSGPLQGRLAKRVRQIVTVGLVPALDPLLLTERAVPVSAVPADALREAAAALPAPDAVPDPTTLVLGRSGAWASALDREEQADLLVAMVQRCAEAGHTRLVLLLDDDAPARTRRHLDKAARGARADLTVVTDARPVEAWLGLAGVGLVVGSATEDLLVAREVFGHRVAQLDSEVVLKHLDPFDDARRTAATLVAATVPDLRSWTSTPGGEAPRPVDLPGLMATVAYAMQPGLLVDRRAAAIGFLEVHPEVRRRFVRKRRLSELRLPGGKRKVRQTLD</sequence>
<comment type="caution">
    <text evidence="1">The sequence shown here is derived from an EMBL/GenBank/DDBJ whole genome shotgun (WGS) entry which is preliminary data.</text>
</comment>